<reference evidence="1 2" key="1">
    <citation type="journal article" date="2020" name="ISME J.">
        <title>Uncovering the hidden diversity of litter-decomposition mechanisms in mushroom-forming fungi.</title>
        <authorList>
            <person name="Floudas D."/>
            <person name="Bentzer J."/>
            <person name="Ahren D."/>
            <person name="Johansson T."/>
            <person name="Persson P."/>
            <person name="Tunlid A."/>
        </authorList>
    </citation>
    <scope>NUCLEOTIDE SEQUENCE [LARGE SCALE GENOMIC DNA]</scope>
    <source>
        <strain evidence="1 2">CBS 406.79</strain>
    </source>
</reference>
<protein>
    <submittedName>
        <fullName evidence="1">Uncharacterized protein</fullName>
    </submittedName>
</protein>
<organism evidence="1 2">
    <name type="scientific">Collybiopsis confluens</name>
    <dbReference type="NCBI Taxonomy" id="2823264"/>
    <lineage>
        <taxon>Eukaryota</taxon>
        <taxon>Fungi</taxon>
        <taxon>Dikarya</taxon>
        <taxon>Basidiomycota</taxon>
        <taxon>Agaricomycotina</taxon>
        <taxon>Agaricomycetes</taxon>
        <taxon>Agaricomycetidae</taxon>
        <taxon>Agaricales</taxon>
        <taxon>Marasmiineae</taxon>
        <taxon>Omphalotaceae</taxon>
        <taxon>Collybiopsis</taxon>
    </lineage>
</organism>
<gene>
    <name evidence="1" type="ORF">D9757_008785</name>
</gene>
<dbReference type="Proteomes" id="UP000518752">
    <property type="component" value="Unassembled WGS sequence"/>
</dbReference>
<evidence type="ECO:0000313" key="2">
    <source>
        <dbReference type="Proteomes" id="UP000518752"/>
    </source>
</evidence>
<comment type="caution">
    <text evidence="1">The sequence shown here is derived from an EMBL/GenBank/DDBJ whole genome shotgun (WGS) entry which is preliminary data.</text>
</comment>
<name>A0A8H5H5L8_9AGAR</name>
<evidence type="ECO:0000313" key="1">
    <source>
        <dbReference type="EMBL" id="KAF5377114.1"/>
    </source>
</evidence>
<proteinExistence type="predicted"/>
<dbReference type="AlphaFoldDB" id="A0A8H5H5L8"/>
<sequence>MPIVECGLKVWLVKATKNKPILPSKELEGRMVGKTVHVGAEVEISGKSLYYFLYWQQTDDYPLRRATCTINTLTPALCKNQRNKIAMVSGPGSVVYSTEQPKVFGKAFRVYSSVFSASSLEKHNGVVGYVQLQVNFLKQTAASTEPSSVI</sequence>
<keyword evidence="2" id="KW-1185">Reference proteome</keyword>
<accession>A0A8H5H5L8</accession>
<dbReference type="EMBL" id="JAACJN010000085">
    <property type="protein sequence ID" value="KAF5377114.1"/>
    <property type="molecule type" value="Genomic_DNA"/>
</dbReference>